<dbReference type="CDD" id="cd00085">
    <property type="entry name" value="HNHc"/>
    <property type="match status" value="1"/>
</dbReference>
<keyword evidence="1" id="KW-0378">Hydrolase</keyword>
<protein>
    <submittedName>
        <fullName evidence="1">HNH endonuclease</fullName>
    </submittedName>
</protein>
<dbReference type="GO" id="GO:0004519">
    <property type="term" value="F:endonuclease activity"/>
    <property type="evidence" value="ECO:0007669"/>
    <property type="project" value="UniProtKB-KW"/>
</dbReference>
<dbReference type="InterPro" id="IPR003615">
    <property type="entry name" value="HNH_nuc"/>
</dbReference>
<organism evidence="1 2">
    <name type="scientific">Actinoplanes philippinensis</name>
    <dbReference type="NCBI Taxonomy" id="35752"/>
    <lineage>
        <taxon>Bacteria</taxon>
        <taxon>Bacillati</taxon>
        <taxon>Actinomycetota</taxon>
        <taxon>Actinomycetes</taxon>
        <taxon>Micromonosporales</taxon>
        <taxon>Micromonosporaceae</taxon>
        <taxon>Actinoplanes</taxon>
    </lineage>
</organism>
<evidence type="ECO:0000313" key="1">
    <source>
        <dbReference type="EMBL" id="SFF61385.1"/>
    </source>
</evidence>
<keyword evidence="2" id="KW-1185">Reference proteome</keyword>
<evidence type="ECO:0000313" key="2">
    <source>
        <dbReference type="Proteomes" id="UP000199645"/>
    </source>
</evidence>
<accession>A0A1I2K2C2</accession>
<dbReference type="STRING" id="35752.SAMN05421541_11531"/>
<proteinExistence type="predicted"/>
<gene>
    <name evidence="1" type="ORF">SAMN05421541_11531</name>
</gene>
<dbReference type="Proteomes" id="UP000199645">
    <property type="component" value="Unassembled WGS sequence"/>
</dbReference>
<keyword evidence="1" id="KW-0255">Endonuclease</keyword>
<dbReference type="EMBL" id="FONV01000015">
    <property type="protein sequence ID" value="SFF61385.1"/>
    <property type="molecule type" value="Genomic_DNA"/>
</dbReference>
<reference evidence="1 2" key="1">
    <citation type="submission" date="2016-10" db="EMBL/GenBank/DDBJ databases">
        <authorList>
            <person name="de Groot N.N."/>
        </authorList>
    </citation>
    <scope>NUCLEOTIDE SEQUENCE [LARGE SCALE GENOMIC DNA]</scope>
    <source>
        <strain evidence="1 2">DSM 43019</strain>
    </source>
</reference>
<sequence length="212" mass="23805">MLIAYRLQYSSYMPRVKYTAEVLTAAAEQSASVAGVLRVLGIRPSGGAHAHISRKLKRFGIDTSHFTGKAHNRGDRGVWNMPPHQRLVLLPEGSRRIPGKRLRIALLRIGLPEHCEKCGCGTHWNGRPLTLHVDHINGDFLDNRPRNLRFLCPNCHSQTATYANTKRLPDQGDDDVVFDDEAVTPTGVLLGRRLPPRQEHRSDVYIYAFEGP</sequence>
<keyword evidence="1" id="KW-0540">Nuclease</keyword>
<dbReference type="AlphaFoldDB" id="A0A1I2K2C2"/>
<name>A0A1I2K2C2_9ACTN</name>